<proteinExistence type="predicted"/>
<reference evidence="4 5" key="1">
    <citation type="submission" date="2018-01" db="EMBL/GenBank/DDBJ databases">
        <title>Complete genome sequence of Flavivirga eckloniae ECD14 isolated from seaweed Ecklonia cava.</title>
        <authorList>
            <person name="Lee J.H."/>
            <person name="Baik K.S."/>
            <person name="Seong C.N."/>
        </authorList>
    </citation>
    <scope>NUCLEOTIDE SEQUENCE [LARGE SCALE GENOMIC DNA]</scope>
    <source>
        <strain evidence="4 5">ECD14</strain>
    </source>
</reference>
<dbReference type="OrthoDB" id="1097347at2"/>
<feature type="domain" description="FecR protein" evidence="2">
    <location>
        <begin position="105"/>
        <end position="195"/>
    </location>
</feature>
<dbReference type="AlphaFoldDB" id="A0A2K9PQU1"/>
<dbReference type="Gene3D" id="3.55.50.30">
    <property type="match status" value="1"/>
</dbReference>
<dbReference type="Pfam" id="PF16344">
    <property type="entry name" value="FecR_C"/>
    <property type="match status" value="1"/>
</dbReference>
<dbReference type="InterPro" id="IPR012373">
    <property type="entry name" value="Ferrdict_sens_TM"/>
</dbReference>
<protein>
    <submittedName>
        <fullName evidence="4">Anti-sigma factor</fullName>
    </submittedName>
</protein>
<dbReference type="InterPro" id="IPR006860">
    <property type="entry name" value="FecR"/>
</dbReference>
<dbReference type="Pfam" id="PF04773">
    <property type="entry name" value="FecR"/>
    <property type="match status" value="1"/>
</dbReference>
<gene>
    <name evidence="4" type="ORF">C1H87_12095</name>
</gene>
<feature type="transmembrane region" description="Helical" evidence="1">
    <location>
        <begin position="81"/>
        <end position="99"/>
    </location>
</feature>
<dbReference type="Gene3D" id="2.60.120.1440">
    <property type="match status" value="1"/>
</dbReference>
<dbReference type="EMBL" id="CP025791">
    <property type="protein sequence ID" value="AUP79409.1"/>
    <property type="molecule type" value="Genomic_DNA"/>
</dbReference>
<evidence type="ECO:0000313" key="4">
    <source>
        <dbReference type="EMBL" id="AUP79409.1"/>
    </source>
</evidence>
<dbReference type="PIRSF" id="PIRSF018266">
    <property type="entry name" value="FecR"/>
    <property type="match status" value="1"/>
</dbReference>
<sequence length="309" mass="35134">MGKFFLDDTFLARWVSGDLSAEELEAFKKSSDYNKFNKINEAAEKLKAPTYNKQDVFSKLQERLEVEKANKKTEKHIMPKWVYGAAAILVIVFGIFYFLNLKSHYKTGFGEQLAITLPDNSKVQLNANSQVDFNSKLWSNNREVKLVGEAFFDVEKGSTFKVCTDIGVVEVLGTEFNVIARPNFFEIQCYEGRVKVKGIDVNEAAVLTEGKAFRIVNGTIEEWTFSNKNASWLLGESTFTNTPLFQVIKTFENQFNVTFNASKIDINQKFTGGFTHKNLKLALTTVFETMNISYVIKDKNKIMLVNKGH</sequence>
<evidence type="ECO:0000259" key="2">
    <source>
        <dbReference type="Pfam" id="PF04773"/>
    </source>
</evidence>
<keyword evidence="1" id="KW-1133">Transmembrane helix</keyword>
<evidence type="ECO:0000313" key="5">
    <source>
        <dbReference type="Proteomes" id="UP000235826"/>
    </source>
</evidence>
<feature type="domain" description="Protein FecR C-terminal" evidence="3">
    <location>
        <begin position="238"/>
        <end position="300"/>
    </location>
</feature>
<dbReference type="InterPro" id="IPR032508">
    <property type="entry name" value="FecR_C"/>
</dbReference>
<keyword evidence="1" id="KW-0472">Membrane</keyword>
<dbReference type="RefSeq" id="WP_102756064.1">
    <property type="nucleotide sequence ID" value="NZ_CP025791.1"/>
</dbReference>
<evidence type="ECO:0000259" key="3">
    <source>
        <dbReference type="Pfam" id="PF16344"/>
    </source>
</evidence>
<dbReference type="PANTHER" id="PTHR30273">
    <property type="entry name" value="PERIPLASMIC SIGNAL SENSOR AND SIGMA FACTOR ACTIVATOR FECR-RELATED"/>
    <property type="match status" value="1"/>
</dbReference>
<dbReference type="Proteomes" id="UP000235826">
    <property type="component" value="Chromosome"/>
</dbReference>
<dbReference type="KEGG" id="fek:C1H87_12095"/>
<keyword evidence="1" id="KW-0812">Transmembrane</keyword>
<accession>A0A2K9PQU1</accession>
<name>A0A2K9PQU1_9FLAO</name>
<evidence type="ECO:0000256" key="1">
    <source>
        <dbReference type="SAM" id="Phobius"/>
    </source>
</evidence>
<dbReference type="GO" id="GO:0016989">
    <property type="term" value="F:sigma factor antagonist activity"/>
    <property type="evidence" value="ECO:0007669"/>
    <property type="project" value="TreeGrafter"/>
</dbReference>
<dbReference type="PANTHER" id="PTHR30273:SF2">
    <property type="entry name" value="PROTEIN FECR"/>
    <property type="match status" value="1"/>
</dbReference>
<organism evidence="4 5">
    <name type="scientific">Flavivirga eckloniae</name>
    <dbReference type="NCBI Taxonomy" id="1803846"/>
    <lineage>
        <taxon>Bacteria</taxon>
        <taxon>Pseudomonadati</taxon>
        <taxon>Bacteroidota</taxon>
        <taxon>Flavobacteriia</taxon>
        <taxon>Flavobacteriales</taxon>
        <taxon>Flavobacteriaceae</taxon>
        <taxon>Flavivirga</taxon>
    </lineage>
</organism>
<keyword evidence="5" id="KW-1185">Reference proteome</keyword>